<feature type="domain" description="GP-PDE" evidence="1">
    <location>
        <begin position="1"/>
        <end position="31"/>
    </location>
</feature>
<dbReference type="InterPro" id="IPR030395">
    <property type="entry name" value="GP_PDE_dom"/>
</dbReference>
<dbReference type="PROSITE" id="PS51704">
    <property type="entry name" value="GP_PDE"/>
    <property type="match status" value="1"/>
</dbReference>
<dbReference type="Gene3D" id="3.20.20.190">
    <property type="entry name" value="Phosphatidylinositol (PI) phosphodiesterase"/>
    <property type="match status" value="1"/>
</dbReference>
<accession>A0A6G1X6Z9</accession>
<organism evidence="2 3">
    <name type="scientific">Salinibacillus xinjiangensis</name>
    <dbReference type="NCBI Taxonomy" id="1229268"/>
    <lineage>
        <taxon>Bacteria</taxon>
        <taxon>Bacillati</taxon>
        <taxon>Bacillota</taxon>
        <taxon>Bacilli</taxon>
        <taxon>Bacillales</taxon>
        <taxon>Bacillaceae</taxon>
        <taxon>Salinibacillus</taxon>
    </lineage>
</organism>
<keyword evidence="3" id="KW-1185">Reference proteome</keyword>
<proteinExistence type="predicted"/>
<dbReference type="InterPro" id="IPR017946">
    <property type="entry name" value="PLC-like_Pdiesterase_TIM-brl"/>
</dbReference>
<dbReference type="GO" id="GO:0008081">
    <property type="term" value="F:phosphoric diester hydrolase activity"/>
    <property type="evidence" value="ECO:0007669"/>
    <property type="project" value="InterPro"/>
</dbReference>
<comment type="caution">
    <text evidence="2">The sequence shown here is derived from an EMBL/GenBank/DDBJ whole genome shotgun (WGS) entry which is preliminary data.</text>
</comment>
<protein>
    <recommendedName>
        <fullName evidence="1">GP-PDE domain-containing protein</fullName>
    </recommendedName>
</protein>
<evidence type="ECO:0000259" key="1">
    <source>
        <dbReference type="PROSITE" id="PS51704"/>
    </source>
</evidence>
<dbReference type="Pfam" id="PF03009">
    <property type="entry name" value="GDPD"/>
    <property type="match status" value="1"/>
</dbReference>
<dbReference type="Proteomes" id="UP000480185">
    <property type="component" value="Unassembled WGS sequence"/>
</dbReference>
<dbReference type="RefSeq" id="WP_153728655.1">
    <property type="nucleotide sequence ID" value="NZ_WJNH01000006.1"/>
</dbReference>
<reference evidence="2 3" key="1">
    <citation type="submission" date="2019-11" db="EMBL/GenBank/DDBJ databases">
        <authorList>
            <person name="Li J."/>
        </authorList>
    </citation>
    <scope>NUCLEOTIDE SEQUENCE [LARGE SCALE GENOMIC DNA]</scope>
    <source>
        <strain evidence="2 3">J4</strain>
    </source>
</reference>
<dbReference type="EMBL" id="WJNH01000006">
    <property type="protein sequence ID" value="MRG86744.1"/>
    <property type="molecule type" value="Genomic_DNA"/>
</dbReference>
<dbReference type="GO" id="GO:0006629">
    <property type="term" value="P:lipid metabolic process"/>
    <property type="evidence" value="ECO:0007669"/>
    <property type="project" value="InterPro"/>
</dbReference>
<name>A0A6G1X6Z9_9BACI</name>
<evidence type="ECO:0000313" key="3">
    <source>
        <dbReference type="Proteomes" id="UP000480185"/>
    </source>
</evidence>
<gene>
    <name evidence="2" type="ORF">GH754_10525</name>
</gene>
<evidence type="ECO:0000313" key="2">
    <source>
        <dbReference type="EMBL" id="MRG86744.1"/>
    </source>
</evidence>
<sequence length="31" mass="3507">MAAFQEGVGMKSDYIEIDVQMTEDGELEIQE</sequence>
<dbReference type="SUPFAM" id="SSF51695">
    <property type="entry name" value="PLC-like phosphodiesterases"/>
    <property type="match status" value="1"/>
</dbReference>
<dbReference type="AlphaFoldDB" id="A0A6G1X6Z9"/>